<organism evidence="1 2">
    <name type="scientific">Hoylesella loescheii DSM 19665 = JCM 12249 = ATCC 15930</name>
    <dbReference type="NCBI Taxonomy" id="1122985"/>
    <lineage>
        <taxon>Bacteria</taxon>
        <taxon>Pseudomonadati</taxon>
        <taxon>Bacteroidota</taxon>
        <taxon>Bacteroidia</taxon>
        <taxon>Bacteroidales</taxon>
        <taxon>Prevotellaceae</taxon>
        <taxon>Hoylesella</taxon>
    </lineage>
</organism>
<evidence type="ECO:0000313" key="2">
    <source>
        <dbReference type="Proteomes" id="UP000027442"/>
    </source>
</evidence>
<evidence type="ECO:0000313" key="1">
    <source>
        <dbReference type="EMBL" id="KDR53309.1"/>
    </source>
</evidence>
<name>A0A069QMR9_HOYLO</name>
<keyword evidence="2" id="KW-1185">Reference proteome</keyword>
<proteinExistence type="predicted"/>
<protein>
    <submittedName>
        <fullName evidence="1">Uncharacterized protein</fullName>
    </submittedName>
</protein>
<dbReference type="HOGENOM" id="CLU_3010454_0_0_10"/>
<dbReference type="AlphaFoldDB" id="A0A069QMR9"/>
<dbReference type="EMBL" id="JNGW01000022">
    <property type="protein sequence ID" value="KDR53309.1"/>
    <property type="molecule type" value="Genomic_DNA"/>
</dbReference>
<comment type="caution">
    <text evidence="1">The sequence shown here is derived from an EMBL/GenBank/DDBJ whole genome shotgun (WGS) entry which is preliminary data.</text>
</comment>
<accession>A0A069QMR9</accession>
<gene>
    <name evidence="1" type="ORF">HMPREF1991_00673</name>
</gene>
<sequence>MRQWQSEIQPTQSSAISNHQTYIIQKRKPHLYRNWGKTWLSLIVIIARCFRYNARR</sequence>
<dbReference type="Proteomes" id="UP000027442">
    <property type="component" value="Unassembled WGS sequence"/>
</dbReference>
<reference evidence="1 2" key="1">
    <citation type="submission" date="2013-08" db="EMBL/GenBank/DDBJ databases">
        <authorList>
            <person name="Weinstock G."/>
            <person name="Sodergren E."/>
            <person name="Wylie T."/>
            <person name="Fulton L."/>
            <person name="Fulton R."/>
            <person name="Fronick C."/>
            <person name="O'Laughlin M."/>
            <person name="Godfrey J."/>
            <person name="Miner T."/>
            <person name="Herter B."/>
            <person name="Appelbaum E."/>
            <person name="Cordes M."/>
            <person name="Lek S."/>
            <person name="Wollam A."/>
            <person name="Pepin K.H."/>
            <person name="Palsikar V.B."/>
            <person name="Mitreva M."/>
            <person name="Wilson R.K."/>
        </authorList>
    </citation>
    <scope>NUCLEOTIDE SEQUENCE [LARGE SCALE GENOMIC DNA]</scope>
    <source>
        <strain evidence="1 2">ATCC 15930</strain>
    </source>
</reference>
<dbReference type="PATRIC" id="fig|1122985.7.peg.702"/>